<protein>
    <recommendedName>
        <fullName evidence="10">DNA-binding response regulator</fullName>
    </recommendedName>
</protein>
<dbReference type="CDD" id="cd17535">
    <property type="entry name" value="REC_NarL-like"/>
    <property type="match status" value="1"/>
</dbReference>
<evidence type="ECO:0000256" key="5">
    <source>
        <dbReference type="PROSITE-ProRule" id="PRU00169"/>
    </source>
</evidence>
<dbReference type="EMBL" id="MIJE01000001">
    <property type="protein sequence ID" value="OEF98115.1"/>
    <property type="molecule type" value="Genomic_DNA"/>
</dbReference>
<keyword evidence="1 5" id="KW-0597">Phosphoprotein</keyword>
<accession>A0A1E5G4T8</accession>
<dbReference type="SMART" id="SM00421">
    <property type="entry name" value="HTH_LUXR"/>
    <property type="match status" value="1"/>
</dbReference>
<dbReference type="Gene3D" id="3.40.50.2300">
    <property type="match status" value="1"/>
</dbReference>
<dbReference type="SMART" id="SM00448">
    <property type="entry name" value="REC"/>
    <property type="match status" value="1"/>
</dbReference>
<feature type="domain" description="HTH luxR-type" evidence="6">
    <location>
        <begin position="142"/>
        <end position="207"/>
    </location>
</feature>
<dbReference type="GO" id="GO:0006355">
    <property type="term" value="P:regulation of DNA-templated transcription"/>
    <property type="evidence" value="ECO:0007669"/>
    <property type="project" value="InterPro"/>
</dbReference>
<dbReference type="AlphaFoldDB" id="A0A1E5G4T8"/>
<dbReference type="InterPro" id="IPR000792">
    <property type="entry name" value="Tscrpt_reg_LuxR_C"/>
</dbReference>
<organism evidence="8 9">
    <name type="scientific">Desulfuribacillus alkaliarsenatis</name>
    <dbReference type="NCBI Taxonomy" id="766136"/>
    <lineage>
        <taxon>Bacteria</taxon>
        <taxon>Bacillati</taxon>
        <taxon>Bacillota</taxon>
        <taxon>Desulfuribacillia</taxon>
        <taxon>Desulfuribacillales</taxon>
        <taxon>Desulfuribacillaceae</taxon>
        <taxon>Desulfuribacillus</taxon>
    </lineage>
</organism>
<feature type="domain" description="Response regulatory" evidence="7">
    <location>
        <begin position="8"/>
        <end position="125"/>
    </location>
</feature>
<proteinExistence type="predicted"/>
<reference evidence="8 9" key="1">
    <citation type="submission" date="2016-09" db="EMBL/GenBank/DDBJ databases">
        <title>Draft genome sequence for the type strain of Desulfuribacillus alkaliarsenatis AHT28, an obligately anaerobic, sulfidogenic bacterium isolated from Russian soda lake sediments.</title>
        <authorList>
            <person name="Abin C.A."/>
            <person name="Hollibaugh J.T."/>
        </authorList>
    </citation>
    <scope>NUCLEOTIDE SEQUENCE [LARGE SCALE GENOMIC DNA]</scope>
    <source>
        <strain evidence="8 9">AHT28</strain>
    </source>
</reference>
<dbReference type="InterPro" id="IPR011006">
    <property type="entry name" value="CheY-like_superfamily"/>
</dbReference>
<dbReference type="InterPro" id="IPR001789">
    <property type="entry name" value="Sig_transdc_resp-reg_receiver"/>
</dbReference>
<comment type="caution">
    <text evidence="8">The sequence shown here is derived from an EMBL/GenBank/DDBJ whole genome shotgun (WGS) entry which is preliminary data.</text>
</comment>
<evidence type="ECO:0000259" key="6">
    <source>
        <dbReference type="PROSITE" id="PS50043"/>
    </source>
</evidence>
<keyword evidence="9" id="KW-1185">Reference proteome</keyword>
<feature type="modified residue" description="4-aspartylphosphate" evidence="5">
    <location>
        <position position="59"/>
    </location>
</feature>
<evidence type="ECO:0008006" key="10">
    <source>
        <dbReference type="Google" id="ProtNLM"/>
    </source>
</evidence>
<dbReference type="PROSITE" id="PS50043">
    <property type="entry name" value="HTH_LUXR_2"/>
    <property type="match status" value="1"/>
</dbReference>
<dbReference type="InterPro" id="IPR016032">
    <property type="entry name" value="Sig_transdc_resp-reg_C-effctor"/>
</dbReference>
<dbReference type="PRINTS" id="PR00038">
    <property type="entry name" value="HTHLUXR"/>
</dbReference>
<keyword evidence="3" id="KW-0238">DNA-binding</keyword>
<sequence>MSKNKNIKVIIVDDDVNWIKALTNFFTQDSDITVYGSATNAEQAFKLLQHTKADVILMDINLTENNLDGIYLAKDILDKFDIKIIMLTCLEEEHVIIDSFTAGAVNFVKKTDYKELPQVIRSTVNKTSPVEILIQEYHRLKEEELLEELTPVEKEIYVHLEDGYSRKEIANILYKSESTVKNQIRKIYEKLGGSNREEIIEKVKSRGLK</sequence>
<dbReference type="InterPro" id="IPR036388">
    <property type="entry name" value="WH-like_DNA-bd_sf"/>
</dbReference>
<dbReference type="OrthoDB" id="192836at2"/>
<dbReference type="Pfam" id="PF00196">
    <property type="entry name" value="GerE"/>
    <property type="match status" value="1"/>
</dbReference>
<dbReference type="RefSeq" id="WP_069641607.1">
    <property type="nucleotide sequence ID" value="NZ_MIJE01000001.1"/>
</dbReference>
<evidence type="ECO:0000256" key="3">
    <source>
        <dbReference type="ARBA" id="ARBA00023125"/>
    </source>
</evidence>
<dbReference type="PANTHER" id="PTHR43214">
    <property type="entry name" value="TWO-COMPONENT RESPONSE REGULATOR"/>
    <property type="match status" value="1"/>
</dbReference>
<dbReference type="Pfam" id="PF00072">
    <property type="entry name" value="Response_reg"/>
    <property type="match status" value="1"/>
</dbReference>
<keyword evidence="4" id="KW-0804">Transcription</keyword>
<dbReference type="SUPFAM" id="SSF46894">
    <property type="entry name" value="C-terminal effector domain of the bipartite response regulators"/>
    <property type="match status" value="1"/>
</dbReference>
<evidence type="ECO:0000256" key="1">
    <source>
        <dbReference type="ARBA" id="ARBA00022553"/>
    </source>
</evidence>
<dbReference type="Gene3D" id="1.10.10.10">
    <property type="entry name" value="Winged helix-like DNA-binding domain superfamily/Winged helix DNA-binding domain"/>
    <property type="match status" value="1"/>
</dbReference>
<keyword evidence="2" id="KW-0805">Transcription regulation</keyword>
<evidence type="ECO:0000313" key="9">
    <source>
        <dbReference type="Proteomes" id="UP000094296"/>
    </source>
</evidence>
<dbReference type="SUPFAM" id="SSF52172">
    <property type="entry name" value="CheY-like"/>
    <property type="match status" value="1"/>
</dbReference>
<dbReference type="GO" id="GO:0000160">
    <property type="term" value="P:phosphorelay signal transduction system"/>
    <property type="evidence" value="ECO:0007669"/>
    <property type="project" value="InterPro"/>
</dbReference>
<dbReference type="Proteomes" id="UP000094296">
    <property type="component" value="Unassembled WGS sequence"/>
</dbReference>
<name>A0A1E5G4T8_9FIRM</name>
<dbReference type="CDD" id="cd06170">
    <property type="entry name" value="LuxR_C_like"/>
    <property type="match status" value="1"/>
</dbReference>
<evidence type="ECO:0000313" key="8">
    <source>
        <dbReference type="EMBL" id="OEF98115.1"/>
    </source>
</evidence>
<dbReference type="PROSITE" id="PS50110">
    <property type="entry name" value="RESPONSE_REGULATORY"/>
    <property type="match status" value="1"/>
</dbReference>
<dbReference type="STRING" id="766136.BHF68_00020"/>
<dbReference type="GO" id="GO:0003677">
    <property type="term" value="F:DNA binding"/>
    <property type="evidence" value="ECO:0007669"/>
    <property type="project" value="UniProtKB-KW"/>
</dbReference>
<evidence type="ECO:0000256" key="2">
    <source>
        <dbReference type="ARBA" id="ARBA00023015"/>
    </source>
</evidence>
<evidence type="ECO:0000256" key="4">
    <source>
        <dbReference type="ARBA" id="ARBA00023163"/>
    </source>
</evidence>
<dbReference type="InterPro" id="IPR039420">
    <property type="entry name" value="WalR-like"/>
</dbReference>
<gene>
    <name evidence="8" type="ORF">BHF68_00020</name>
</gene>
<evidence type="ECO:0000259" key="7">
    <source>
        <dbReference type="PROSITE" id="PS50110"/>
    </source>
</evidence>
<dbReference type="InterPro" id="IPR058245">
    <property type="entry name" value="NreC/VraR/RcsB-like_REC"/>
</dbReference>